<protein>
    <submittedName>
        <fullName evidence="1">Uncharacterized protein</fullName>
    </submittedName>
</protein>
<dbReference type="RefSeq" id="WP_008470470.1">
    <property type="nucleotide sequence ID" value="NZ_AYZP01000001.1"/>
</dbReference>
<dbReference type="EMBL" id="CAKE01000004">
    <property type="protein sequence ID" value="CCI81639.1"/>
    <property type="molecule type" value="Genomic_DNA"/>
</dbReference>
<sequence length="50" mass="5504">MAQQLLNEKGVMPDAFYGQSMSNWISAQRAESPQDRVGNPLDIARQLGAL</sequence>
<evidence type="ECO:0000313" key="2">
    <source>
        <dbReference type="Proteomes" id="UP000009320"/>
    </source>
</evidence>
<keyword evidence="2" id="KW-1185">Reference proteome</keyword>
<gene>
    <name evidence="1" type="ORF">BN55_09545</name>
</gene>
<dbReference type="Proteomes" id="UP000009320">
    <property type="component" value="Unassembled WGS sequence"/>
</dbReference>
<accession>I7L9S4</accession>
<organism evidence="1 2">
    <name type="scientific">Lactobacillus hominis DSM 23910 = CRBIP 24.179</name>
    <dbReference type="NCBI Taxonomy" id="1423758"/>
    <lineage>
        <taxon>Bacteria</taxon>
        <taxon>Bacillati</taxon>
        <taxon>Bacillota</taxon>
        <taxon>Bacilli</taxon>
        <taxon>Lactobacillales</taxon>
        <taxon>Lactobacillaceae</taxon>
        <taxon>Lactobacillus</taxon>
    </lineage>
</organism>
<dbReference type="PATRIC" id="fig|1423758.3.peg.5"/>
<dbReference type="AlphaFoldDB" id="I7L9S4"/>
<dbReference type="STRING" id="1423758.FC41_GL000005"/>
<name>I7L9S4_9LACO</name>
<comment type="caution">
    <text evidence="1">The sequence shown here is derived from an EMBL/GenBank/DDBJ whole genome shotgun (WGS) entry which is preliminary data.</text>
</comment>
<evidence type="ECO:0000313" key="1">
    <source>
        <dbReference type="EMBL" id="CCI81639.1"/>
    </source>
</evidence>
<reference evidence="1 2" key="1">
    <citation type="submission" date="2012-06" db="EMBL/GenBank/DDBJ databases">
        <title>Draft Genome Sequence of Lactobacillus hominis Strain CRBIP 24.179T, isolated from human intestine.</title>
        <authorList>
            <person name="Cousin S."/>
            <person name="Ma L."/>
            <person name="Bizet C."/>
            <person name="Loux V."/>
            <person name="Bouchier C."/>
            <person name="Clermont D."/>
            <person name="Creno S."/>
        </authorList>
    </citation>
    <scope>NUCLEOTIDE SEQUENCE [LARGE SCALE GENOMIC DNA]</scope>
    <source>
        <strain evidence="2">CRBIP 24.179T</strain>
    </source>
</reference>
<proteinExistence type="predicted"/>
<dbReference type="GeneID" id="82848016"/>